<reference evidence="1 2" key="1">
    <citation type="submission" date="2018-06" db="EMBL/GenBank/DDBJ databases">
        <title>Chryseolinea flavus sp. nov., a member of the phylum Bacteroidetes isolated from soil.</title>
        <authorList>
            <person name="Li Y."/>
            <person name="Wang J."/>
        </authorList>
    </citation>
    <scope>NUCLEOTIDE SEQUENCE [LARGE SCALE GENOMIC DNA]</scope>
    <source>
        <strain evidence="1 2">SDU1-6</strain>
    </source>
</reference>
<dbReference type="AlphaFoldDB" id="A0A364Y8B6"/>
<proteinExistence type="predicted"/>
<organism evidence="1 2">
    <name type="scientific">Pseudochryseolinea flava</name>
    <dbReference type="NCBI Taxonomy" id="2059302"/>
    <lineage>
        <taxon>Bacteria</taxon>
        <taxon>Pseudomonadati</taxon>
        <taxon>Bacteroidota</taxon>
        <taxon>Cytophagia</taxon>
        <taxon>Cytophagales</taxon>
        <taxon>Fulvivirgaceae</taxon>
        <taxon>Pseudochryseolinea</taxon>
    </lineage>
</organism>
<gene>
    <name evidence="1" type="ORF">DQQ10_05985</name>
</gene>
<keyword evidence="2" id="KW-1185">Reference proteome</keyword>
<dbReference type="Proteomes" id="UP000251889">
    <property type="component" value="Unassembled WGS sequence"/>
</dbReference>
<name>A0A364Y8B6_9BACT</name>
<protein>
    <submittedName>
        <fullName evidence="1">Uncharacterized protein</fullName>
    </submittedName>
</protein>
<accession>A0A364Y8B6</accession>
<evidence type="ECO:0000313" key="1">
    <source>
        <dbReference type="EMBL" id="RAW02100.1"/>
    </source>
</evidence>
<dbReference type="EMBL" id="QMFY01000002">
    <property type="protein sequence ID" value="RAW02100.1"/>
    <property type="molecule type" value="Genomic_DNA"/>
</dbReference>
<sequence>MRKDLQSVIDKASKSSIAFNTKLKQMTITQGKNDEESLLHMSKVASSIREEFVTTLNAEKLVSSLKDFKPTSSTPQELLASLKQEIHLLATQADRL</sequence>
<evidence type="ECO:0000313" key="2">
    <source>
        <dbReference type="Proteomes" id="UP000251889"/>
    </source>
</evidence>
<comment type="caution">
    <text evidence="1">The sequence shown here is derived from an EMBL/GenBank/DDBJ whole genome shotgun (WGS) entry which is preliminary data.</text>
</comment>